<dbReference type="EMBL" id="CP102294">
    <property type="protein sequence ID" value="UWN56566.1"/>
    <property type="molecule type" value="Genomic_DNA"/>
</dbReference>
<name>A0ABY5UZC2_9BACT</name>
<gene>
    <name evidence="1" type="ORF">NQ491_07825</name>
</gene>
<dbReference type="GO" id="GO:0016746">
    <property type="term" value="F:acyltransferase activity"/>
    <property type="evidence" value="ECO:0007669"/>
    <property type="project" value="UniProtKB-KW"/>
</dbReference>
<accession>A0ABY5UZC2</accession>
<dbReference type="Proteomes" id="UP001059295">
    <property type="component" value="Chromosome"/>
</dbReference>
<keyword evidence="1" id="KW-0012">Acyltransferase</keyword>
<dbReference type="Gene3D" id="3.40.50.12780">
    <property type="entry name" value="N-terminal domain of ligase-like"/>
    <property type="match status" value="1"/>
</dbReference>
<keyword evidence="1" id="KW-0808">Transferase</keyword>
<evidence type="ECO:0000313" key="1">
    <source>
        <dbReference type="EMBL" id="UWN56566.1"/>
    </source>
</evidence>
<dbReference type="InterPro" id="IPR042099">
    <property type="entry name" value="ANL_N_sf"/>
</dbReference>
<proteinExistence type="predicted"/>
<dbReference type="RefSeq" id="WP_019246737.1">
    <property type="nucleotide sequence ID" value="NZ_CAPH01000018.1"/>
</dbReference>
<protein>
    <submittedName>
        <fullName evidence="1">Acyltransferase</fullName>
    </submittedName>
</protein>
<evidence type="ECO:0000313" key="2">
    <source>
        <dbReference type="Proteomes" id="UP001059295"/>
    </source>
</evidence>
<dbReference type="GeneID" id="82891633"/>
<organism evidence="1 2">
    <name type="scientific">Alistipes ihumii AP11</name>
    <dbReference type="NCBI Taxonomy" id="1211813"/>
    <lineage>
        <taxon>Bacteria</taxon>
        <taxon>Pseudomonadati</taxon>
        <taxon>Bacteroidota</taxon>
        <taxon>Bacteroidia</taxon>
        <taxon>Bacteroidales</taxon>
        <taxon>Rikenellaceae</taxon>
        <taxon>Alistipes</taxon>
    </lineage>
</organism>
<reference evidence="1" key="1">
    <citation type="journal article" date="2022" name="Cell">
        <title>Design, construction, and in vivo augmentation of a complex gut microbiome.</title>
        <authorList>
            <person name="Cheng A.G."/>
            <person name="Ho P.Y."/>
            <person name="Aranda-Diaz A."/>
            <person name="Jain S."/>
            <person name="Yu F.B."/>
            <person name="Meng X."/>
            <person name="Wang M."/>
            <person name="Iakiviak M."/>
            <person name="Nagashima K."/>
            <person name="Zhao A."/>
            <person name="Murugkar P."/>
            <person name="Patil A."/>
            <person name="Atabakhsh K."/>
            <person name="Weakley A."/>
            <person name="Yan J."/>
            <person name="Brumbaugh A.R."/>
            <person name="Higginbottom S."/>
            <person name="Dimas A."/>
            <person name="Shiver A.L."/>
            <person name="Deutschbauer A."/>
            <person name="Neff N."/>
            <person name="Sonnenburg J.L."/>
            <person name="Huang K.C."/>
            <person name="Fischbach M.A."/>
        </authorList>
    </citation>
    <scope>NUCLEOTIDE SEQUENCE</scope>
    <source>
        <strain evidence="1">AP11</strain>
    </source>
</reference>
<sequence>MIDLQALFRIGDDSAFERAALDVFRFQAERCEPYREYLRLIGIRPERVETTREIPFLPIELFKTRRVYCSDSEPQQVFTSSSTTGQTPAKHYVADLSIYERAFTLAFERFYGPVDRMAIFALLPSYLEREGSSLIYMADRLIRQGGGGFYLHDHDALLRDLHAHRGPKILLGVSYALWDLADRKPGPLPGTIVMETGGMKGRRREMPREEFHRMLCAAFSVPSIHSEYGMAELMSQAYSQGDGLFRTPPWMRVLTRDLNDPFAWAGSGRSGGINVIDLANVYSCSFLQTQDFGKAYDDGTFRIEGRITGSEIRGCNLLVQ</sequence>
<keyword evidence="2" id="KW-1185">Reference proteome</keyword>